<protein>
    <submittedName>
        <fullName evidence="1">Uncharacterized protein</fullName>
    </submittedName>
</protein>
<comment type="caution">
    <text evidence="1">The sequence shown here is derived from an EMBL/GenBank/DDBJ whole genome shotgun (WGS) entry which is preliminary data.</text>
</comment>
<proteinExistence type="predicted"/>
<keyword evidence="2" id="KW-1185">Reference proteome</keyword>
<dbReference type="EMBL" id="QKWP01001419">
    <property type="protein sequence ID" value="RIB09080.1"/>
    <property type="molecule type" value="Genomic_DNA"/>
</dbReference>
<evidence type="ECO:0000313" key="2">
    <source>
        <dbReference type="Proteomes" id="UP000266673"/>
    </source>
</evidence>
<accession>A0A397UFX2</accession>
<dbReference type="AlphaFoldDB" id="A0A397UFX2"/>
<reference evidence="1 2" key="1">
    <citation type="submission" date="2018-06" db="EMBL/GenBank/DDBJ databases">
        <title>Comparative genomics reveals the genomic features of Rhizophagus irregularis, R. cerebriforme, R. diaphanum and Gigaspora rosea, and their symbiotic lifestyle signature.</title>
        <authorList>
            <person name="Morin E."/>
            <person name="San Clemente H."/>
            <person name="Chen E.C.H."/>
            <person name="De La Providencia I."/>
            <person name="Hainaut M."/>
            <person name="Kuo A."/>
            <person name="Kohler A."/>
            <person name="Murat C."/>
            <person name="Tang N."/>
            <person name="Roy S."/>
            <person name="Loubradou J."/>
            <person name="Henrissat B."/>
            <person name="Grigoriev I.V."/>
            <person name="Corradi N."/>
            <person name="Roux C."/>
            <person name="Martin F.M."/>
        </authorList>
    </citation>
    <scope>NUCLEOTIDE SEQUENCE [LARGE SCALE GENOMIC DNA]</scope>
    <source>
        <strain evidence="1 2">DAOM 194757</strain>
    </source>
</reference>
<dbReference type="Proteomes" id="UP000266673">
    <property type="component" value="Unassembled WGS sequence"/>
</dbReference>
<evidence type="ECO:0000313" key="1">
    <source>
        <dbReference type="EMBL" id="RIB09080.1"/>
    </source>
</evidence>
<gene>
    <name evidence="1" type="ORF">C2G38_2209856</name>
</gene>
<sequence length="160" mass="17703">MSITCIPFRLCIVLSKVGKIIDALLTLDKLSSSLTLINVGAKALNQPAVLAESKPSLPTLLFKNGNLKFKNTGAIYGSTPKSPFEFEFCDTGLYKPKSVINQMDELYKAQFSKIIKAFYGSVDNLNNYSIEELIKANLKNKNAYLLMIIEKSNSIVKSLD</sequence>
<dbReference type="OrthoDB" id="2399726at2759"/>
<name>A0A397UFX2_9GLOM</name>
<organism evidence="1 2">
    <name type="scientific">Gigaspora rosea</name>
    <dbReference type="NCBI Taxonomy" id="44941"/>
    <lineage>
        <taxon>Eukaryota</taxon>
        <taxon>Fungi</taxon>
        <taxon>Fungi incertae sedis</taxon>
        <taxon>Mucoromycota</taxon>
        <taxon>Glomeromycotina</taxon>
        <taxon>Glomeromycetes</taxon>
        <taxon>Diversisporales</taxon>
        <taxon>Gigasporaceae</taxon>
        <taxon>Gigaspora</taxon>
    </lineage>
</organism>